<sequence length="220" mass="23244">MTEPDFLTATRAAYDTVAVDYESLLRDELAGNALDRALLGAFAEDVLADGAGPVADLGCGPGRVTTHLASLGLDVFGLDLSPAMVDVARGRLPELRFVVGSLLDLEAAGIAPGSLAGAVAWYSIIHTPPAQLPRVFAEFRRALRPGGRLLLAFQAGDHRAKHLERGYGHEIDLDAYRLDPDTIAGLLGQAGFVAGTTTIRQARGPETTPQAYLQVTTPDD</sequence>
<comment type="caution">
    <text evidence="4">The sequence shown here is derived from an EMBL/GenBank/DDBJ whole genome shotgun (WGS) entry which is preliminary data.</text>
</comment>
<proteinExistence type="predicted"/>
<evidence type="ECO:0000256" key="2">
    <source>
        <dbReference type="ARBA" id="ARBA00022679"/>
    </source>
</evidence>
<dbReference type="GO" id="GO:0008168">
    <property type="term" value="F:methyltransferase activity"/>
    <property type="evidence" value="ECO:0007669"/>
    <property type="project" value="UniProtKB-KW"/>
</dbReference>
<dbReference type="InterPro" id="IPR029063">
    <property type="entry name" value="SAM-dependent_MTases_sf"/>
</dbReference>
<evidence type="ECO:0000313" key="4">
    <source>
        <dbReference type="EMBL" id="MBZ2198918.1"/>
    </source>
</evidence>
<keyword evidence="1 4" id="KW-0489">Methyltransferase</keyword>
<organism evidence="4 5">
    <name type="scientific">Occultella gossypii</name>
    <dbReference type="NCBI Taxonomy" id="2800820"/>
    <lineage>
        <taxon>Bacteria</taxon>
        <taxon>Bacillati</taxon>
        <taxon>Actinomycetota</taxon>
        <taxon>Actinomycetes</taxon>
        <taxon>Micrococcales</taxon>
        <taxon>Ruaniaceae</taxon>
        <taxon>Occultella</taxon>
    </lineage>
</organism>
<gene>
    <name evidence="4" type="ORF">KCQ71_22415</name>
</gene>
<dbReference type="InterPro" id="IPR041698">
    <property type="entry name" value="Methyltransf_25"/>
</dbReference>
<dbReference type="Pfam" id="PF13649">
    <property type="entry name" value="Methyltransf_25"/>
    <property type="match status" value="1"/>
</dbReference>
<dbReference type="PANTHER" id="PTHR43861">
    <property type="entry name" value="TRANS-ACONITATE 2-METHYLTRANSFERASE-RELATED"/>
    <property type="match status" value="1"/>
</dbReference>
<reference evidence="4 5" key="1">
    <citation type="submission" date="2021-04" db="EMBL/GenBank/DDBJ databases">
        <title>Ruania sp. nov., isolated from sandy soil of mangrove forest.</title>
        <authorList>
            <person name="Ge X."/>
            <person name="Huang R."/>
            <person name="Liu W."/>
        </authorList>
    </citation>
    <scope>NUCLEOTIDE SEQUENCE [LARGE SCALE GENOMIC DNA]</scope>
    <source>
        <strain evidence="4 5">N2-46</strain>
    </source>
</reference>
<keyword evidence="5" id="KW-1185">Reference proteome</keyword>
<protein>
    <submittedName>
        <fullName evidence="4">Class I SAM-dependent methyltransferase</fullName>
    </submittedName>
</protein>
<dbReference type="Gene3D" id="3.40.50.150">
    <property type="entry name" value="Vaccinia Virus protein VP39"/>
    <property type="match status" value="1"/>
</dbReference>
<dbReference type="GO" id="GO:0032259">
    <property type="term" value="P:methylation"/>
    <property type="evidence" value="ECO:0007669"/>
    <property type="project" value="UniProtKB-KW"/>
</dbReference>
<dbReference type="CDD" id="cd02440">
    <property type="entry name" value="AdoMet_MTases"/>
    <property type="match status" value="1"/>
</dbReference>
<keyword evidence="2" id="KW-0808">Transferase</keyword>
<name>A0ABS7SEX6_9MICO</name>
<dbReference type="PANTHER" id="PTHR43861:SF1">
    <property type="entry name" value="TRANS-ACONITATE 2-METHYLTRANSFERASE"/>
    <property type="match status" value="1"/>
</dbReference>
<evidence type="ECO:0000259" key="3">
    <source>
        <dbReference type="Pfam" id="PF13649"/>
    </source>
</evidence>
<dbReference type="Proteomes" id="UP000826651">
    <property type="component" value="Unassembled WGS sequence"/>
</dbReference>
<dbReference type="EMBL" id="JAGSHT010000022">
    <property type="protein sequence ID" value="MBZ2198918.1"/>
    <property type="molecule type" value="Genomic_DNA"/>
</dbReference>
<dbReference type="SUPFAM" id="SSF53335">
    <property type="entry name" value="S-adenosyl-L-methionine-dependent methyltransferases"/>
    <property type="match status" value="1"/>
</dbReference>
<evidence type="ECO:0000256" key="1">
    <source>
        <dbReference type="ARBA" id="ARBA00022603"/>
    </source>
</evidence>
<evidence type="ECO:0000313" key="5">
    <source>
        <dbReference type="Proteomes" id="UP000826651"/>
    </source>
</evidence>
<dbReference type="RefSeq" id="WP_223410602.1">
    <property type="nucleotide sequence ID" value="NZ_JAGSHT010000022.1"/>
</dbReference>
<feature type="domain" description="Methyltransferase" evidence="3">
    <location>
        <begin position="54"/>
        <end position="147"/>
    </location>
</feature>
<accession>A0ABS7SEX6</accession>